<evidence type="ECO:0000256" key="5">
    <source>
        <dbReference type="ARBA" id="ARBA00022801"/>
    </source>
</evidence>
<dbReference type="Pfam" id="PF01934">
    <property type="entry name" value="HepT-like"/>
    <property type="match status" value="1"/>
</dbReference>
<evidence type="ECO:0000313" key="7">
    <source>
        <dbReference type="Proteomes" id="UP000676506"/>
    </source>
</evidence>
<reference evidence="6 7" key="1">
    <citation type="submission" date="2021-03" db="EMBL/GenBank/DDBJ databases">
        <title>Genomic and phenotypic characterization of Chloracidobacterium isolates provides evidence for multiple species.</title>
        <authorList>
            <person name="Saini M.K."/>
            <person name="Costas A.M.G."/>
            <person name="Tank M."/>
            <person name="Bryant D.A."/>
        </authorList>
    </citation>
    <scope>NUCLEOTIDE SEQUENCE [LARGE SCALE GENOMIC DNA]</scope>
    <source>
        <strain evidence="6 7">BV2-C</strain>
    </source>
</reference>
<evidence type="ECO:0000256" key="1">
    <source>
        <dbReference type="ARBA" id="ARBA00022553"/>
    </source>
</evidence>
<accession>A0ABX8BB38</accession>
<name>A0ABX8BB38_9BACT</name>
<organism evidence="6 7">
    <name type="scientific">Chloracidobacterium validum</name>
    <dbReference type="NCBI Taxonomy" id="2821543"/>
    <lineage>
        <taxon>Bacteria</taxon>
        <taxon>Pseudomonadati</taxon>
        <taxon>Acidobacteriota</taxon>
        <taxon>Terriglobia</taxon>
        <taxon>Terriglobales</taxon>
        <taxon>Acidobacteriaceae</taxon>
        <taxon>Chloracidobacterium</taxon>
    </lineage>
</organism>
<dbReference type="Proteomes" id="UP000676506">
    <property type="component" value="Chromosome 2"/>
</dbReference>
<dbReference type="InterPro" id="IPR051813">
    <property type="entry name" value="HepT_RNase_toxin"/>
</dbReference>
<protein>
    <submittedName>
        <fullName evidence="6">DUF86 domain-containing protein</fullName>
    </submittedName>
</protein>
<keyword evidence="2" id="KW-1277">Toxin-antitoxin system</keyword>
<sequence>MWRDDAYLLDMLIAAREAREFSKGVTWDAYRQSSLHQHAIAKALENIGEAARKISQQTRSAHPEIPWEQIIGLRHRIAHDYFHLDLVRMWDIVQREVPVLIEKLDSLVPPEEP</sequence>
<dbReference type="RefSeq" id="WP_211430041.1">
    <property type="nucleotide sequence ID" value="NZ_CP072649.1"/>
</dbReference>
<keyword evidence="7" id="KW-1185">Reference proteome</keyword>
<dbReference type="InterPro" id="IPR008201">
    <property type="entry name" value="HepT-like"/>
</dbReference>
<keyword evidence="5" id="KW-0378">Hydrolase</keyword>
<evidence type="ECO:0000256" key="3">
    <source>
        <dbReference type="ARBA" id="ARBA00022722"/>
    </source>
</evidence>
<evidence type="ECO:0000256" key="4">
    <source>
        <dbReference type="ARBA" id="ARBA00022741"/>
    </source>
</evidence>
<evidence type="ECO:0000256" key="2">
    <source>
        <dbReference type="ARBA" id="ARBA00022649"/>
    </source>
</evidence>
<dbReference type="PANTHER" id="PTHR34139:SF1">
    <property type="entry name" value="RNASE MJ1380-RELATED"/>
    <property type="match status" value="1"/>
</dbReference>
<dbReference type="PANTHER" id="PTHR34139">
    <property type="entry name" value="UPF0331 PROTEIN MJ0127"/>
    <property type="match status" value="1"/>
</dbReference>
<dbReference type="EMBL" id="CP072649">
    <property type="protein sequence ID" value="QUW04152.1"/>
    <property type="molecule type" value="Genomic_DNA"/>
</dbReference>
<evidence type="ECO:0000313" key="6">
    <source>
        <dbReference type="EMBL" id="QUW04152.1"/>
    </source>
</evidence>
<keyword evidence="4" id="KW-0547">Nucleotide-binding</keyword>
<proteinExistence type="predicted"/>
<gene>
    <name evidence="6" type="ORF">J8C06_14005</name>
</gene>
<keyword evidence="1" id="KW-0597">Phosphoprotein</keyword>
<keyword evidence="3" id="KW-0540">Nuclease</keyword>